<keyword evidence="1" id="KW-0547">Nucleotide-binding</keyword>
<evidence type="ECO:0000256" key="1">
    <source>
        <dbReference type="ARBA" id="ARBA00022741"/>
    </source>
</evidence>
<proteinExistence type="predicted"/>
<feature type="region of interest" description="Disordered" evidence="3">
    <location>
        <begin position="38"/>
        <end position="62"/>
    </location>
</feature>
<dbReference type="AlphaFoldDB" id="A0A8S0RNK1"/>
<name>A0A8S0RNK1_OLEEU</name>
<evidence type="ECO:0000256" key="3">
    <source>
        <dbReference type="SAM" id="MobiDB-lite"/>
    </source>
</evidence>
<dbReference type="GO" id="GO:0140662">
    <property type="term" value="F:ATP-dependent protein folding chaperone"/>
    <property type="evidence" value="ECO:0007669"/>
    <property type="project" value="InterPro"/>
</dbReference>
<accession>A0A8S0RNK1</accession>
<dbReference type="Proteomes" id="UP000594638">
    <property type="component" value="Unassembled WGS sequence"/>
</dbReference>
<dbReference type="InterPro" id="IPR013126">
    <property type="entry name" value="Hsp_70_fam"/>
</dbReference>
<keyword evidence="5" id="KW-1185">Reference proteome</keyword>
<evidence type="ECO:0000313" key="4">
    <source>
        <dbReference type="EMBL" id="CAA2980775.1"/>
    </source>
</evidence>
<dbReference type="OrthoDB" id="1746647at2759"/>
<gene>
    <name evidence="4" type="ORF">OLEA9_A039613</name>
</gene>
<sequence>METHETSVDPAPSSTTETKISKQDAKALWMSLRLKMVSNDSEDKPSQMETNAKAKPSKKKVKKTSVPMSKLVYGGMAIVDMKKSMEKEFVMALQDRVMEETKDRKNAVEAYVTPRILGNRNVKIIFVSFFGSTPLTLVKVFYKSNFFLNI</sequence>
<protein>
    <submittedName>
        <fullName evidence="4">Heat shock 70 kDa 15-like</fullName>
    </submittedName>
</protein>
<comment type="caution">
    <text evidence="4">The sequence shown here is derived from an EMBL/GenBank/DDBJ whole genome shotgun (WGS) entry which is preliminary data.</text>
</comment>
<dbReference type="PANTHER" id="PTHR45639:SF4">
    <property type="entry name" value="HSC70CB, ISOFORM G"/>
    <property type="match status" value="1"/>
</dbReference>
<dbReference type="InterPro" id="IPR029048">
    <property type="entry name" value="HSP70_C_sf"/>
</dbReference>
<dbReference type="GO" id="GO:0005524">
    <property type="term" value="F:ATP binding"/>
    <property type="evidence" value="ECO:0007669"/>
    <property type="project" value="UniProtKB-KW"/>
</dbReference>
<keyword evidence="2" id="KW-0067">ATP-binding</keyword>
<dbReference type="Gramene" id="OE9A039613T2">
    <property type="protein sequence ID" value="OE9A039613C2"/>
    <property type="gene ID" value="OE9A039613"/>
</dbReference>
<evidence type="ECO:0000256" key="2">
    <source>
        <dbReference type="ARBA" id="ARBA00022840"/>
    </source>
</evidence>
<dbReference type="PANTHER" id="PTHR45639">
    <property type="entry name" value="HSC70CB, ISOFORM G-RELATED"/>
    <property type="match status" value="1"/>
</dbReference>
<dbReference type="SUPFAM" id="SSF100934">
    <property type="entry name" value="Heat shock protein 70kD (HSP70), C-terminal subdomain"/>
    <property type="match status" value="1"/>
</dbReference>
<reference evidence="4 5" key="1">
    <citation type="submission" date="2019-12" db="EMBL/GenBank/DDBJ databases">
        <authorList>
            <person name="Alioto T."/>
            <person name="Alioto T."/>
            <person name="Gomez Garrido J."/>
        </authorList>
    </citation>
    <scope>NUCLEOTIDE SEQUENCE [LARGE SCALE GENOMIC DNA]</scope>
</reference>
<dbReference type="EMBL" id="CACTIH010003653">
    <property type="protein sequence ID" value="CAA2980775.1"/>
    <property type="molecule type" value="Genomic_DNA"/>
</dbReference>
<dbReference type="GO" id="GO:0005829">
    <property type="term" value="C:cytosol"/>
    <property type="evidence" value="ECO:0007669"/>
    <property type="project" value="TreeGrafter"/>
</dbReference>
<organism evidence="4 5">
    <name type="scientific">Olea europaea subsp. europaea</name>
    <dbReference type="NCBI Taxonomy" id="158383"/>
    <lineage>
        <taxon>Eukaryota</taxon>
        <taxon>Viridiplantae</taxon>
        <taxon>Streptophyta</taxon>
        <taxon>Embryophyta</taxon>
        <taxon>Tracheophyta</taxon>
        <taxon>Spermatophyta</taxon>
        <taxon>Magnoliopsida</taxon>
        <taxon>eudicotyledons</taxon>
        <taxon>Gunneridae</taxon>
        <taxon>Pentapetalae</taxon>
        <taxon>asterids</taxon>
        <taxon>lamiids</taxon>
        <taxon>Lamiales</taxon>
        <taxon>Oleaceae</taxon>
        <taxon>Oleeae</taxon>
        <taxon>Olea</taxon>
    </lineage>
</organism>
<keyword evidence="4" id="KW-0346">Stress response</keyword>
<feature type="region of interest" description="Disordered" evidence="3">
    <location>
        <begin position="1"/>
        <end position="22"/>
    </location>
</feature>
<dbReference type="GO" id="GO:0005634">
    <property type="term" value="C:nucleus"/>
    <property type="evidence" value="ECO:0007669"/>
    <property type="project" value="TreeGrafter"/>
</dbReference>
<dbReference type="Gene3D" id="1.20.1270.10">
    <property type="match status" value="1"/>
</dbReference>
<evidence type="ECO:0000313" key="5">
    <source>
        <dbReference type="Proteomes" id="UP000594638"/>
    </source>
</evidence>